<dbReference type="GO" id="GO:0005886">
    <property type="term" value="C:plasma membrane"/>
    <property type="evidence" value="ECO:0007669"/>
    <property type="project" value="UniProtKB-SubCell"/>
</dbReference>
<name>A0A1F7V8R2_9BACT</name>
<feature type="transmembrane region" description="Helical" evidence="8">
    <location>
        <begin position="189"/>
        <end position="208"/>
    </location>
</feature>
<sequence length="536" mass="61619">MAYKSVLKFLRTNAVWIVCAVLFFVGTFALTRFTHLFISPDETANAFFVRAFAHTGSFRVFDAMNIAYEGILHPRSIITDGAFLLPVSFLGLTLLYGSLTALLGSWSLTLITPTLVILAAFAWNKILERWFSKRIAFISSLLLLFHPAVWYYSARGLMPNVLFVCCVIFAAFFLLHFNNKKTPPSTTLPLHHSFTFFLSGFFLSLALVVRLSEVYWLIPLFVALLVVERKTFSLRKICFLAIGFAIPMLTLLFFNFKTYSAPFMTGYSFVSSMQRVTTTTRSEDLLSWLLPFGFHPRAVFWNTRDYLLLLFWWLTIPTLCALPIVWKNKKQKMYLLASMLVAFWLCIWYGSWRLNDNPDPTQITIANSYVRYWLPLFVMSTPLIATSMTWISECARSKKHQTILLFSCLLLVVALNVRIVYLEGQDALVRVVATLQRSEEIRDEVLTIVPENGVIITDRSDKIFFPGRHVLVPLRSEKTFAMIPKMLEQTPVYYYGITFPQIDLDYLNQQKLGPLGAQIEFIQSFGVESLYRITRP</sequence>
<dbReference type="PANTHER" id="PTHR33908">
    <property type="entry name" value="MANNOSYLTRANSFERASE YKCB-RELATED"/>
    <property type="match status" value="1"/>
</dbReference>
<organism evidence="9 10">
    <name type="scientific">Candidatus Uhrbacteria bacterium RIFCSPLOWO2_02_FULL_48_18</name>
    <dbReference type="NCBI Taxonomy" id="1802408"/>
    <lineage>
        <taxon>Bacteria</taxon>
        <taxon>Candidatus Uhriibacteriota</taxon>
    </lineage>
</organism>
<dbReference type="PANTHER" id="PTHR33908:SF11">
    <property type="entry name" value="MEMBRANE PROTEIN"/>
    <property type="match status" value="1"/>
</dbReference>
<evidence type="ECO:0000256" key="4">
    <source>
        <dbReference type="ARBA" id="ARBA00022679"/>
    </source>
</evidence>
<evidence type="ECO:0000313" key="10">
    <source>
        <dbReference type="Proteomes" id="UP000176593"/>
    </source>
</evidence>
<keyword evidence="7 8" id="KW-0472">Membrane</keyword>
<evidence type="ECO:0000256" key="1">
    <source>
        <dbReference type="ARBA" id="ARBA00004651"/>
    </source>
</evidence>
<keyword evidence="3" id="KW-0328">Glycosyltransferase</keyword>
<evidence type="ECO:0000256" key="3">
    <source>
        <dbReference type="ARBA" id="ARBA00022676"/>
    </source>
</evidence>
<keyword evidence="5 8" id="KW-0812">Transmembrane</keyword>
<evidence type="ECO:0000313" key="9">
    <source>
        <dbReference type="EMBL" id="OGL86795.1"/>
    </source>
</evidence>
<evidence type="ECO:0008006" key="11">
    <source>
        <dbReference type="Google" id="ProtNLM"/>
    </source>
</evidence>
<keyword evidence="4" id="KW-0808">Transferase</keyword>
<evidence type="ECO:0000256" key="6">
    <source>
        <dbReference type="ARBA" id="ARBA00022989"/>
    </source>
</evidence>
<feature type="transmembrane region" description="Helical" evidence="8">
    <location>
        <begin position="333"/>
        <end position="352"/>
    </location>
</feature>
<feature type="transmembrane region" description="Helical" evidence="8">
    <location>
        <begin position="158"/>
        <end position="177"/>
    </location>
</feature>
<dbReference type="GO" id="GO:0009103">
    <property type="term" value="P:lipopolysaccharide biosynthetic process"/>
    <property type="evidence" value="ECO:0007669"/>
    <property type="project" value="UniProtKB-ARBA"/>
</dbReference>
<feature type="transmembrane region" description="Helical" evidence="8">
    <location>
        <begin position="135"/>
        <end position="152"/>
    </location>
</feature>
<dbReference type="Proteomes" id="UP000176593">
    <property type="component" value="Unassembled WGS sequence"/>
</dbReference>
<evidence type="ECO:0000256" key="7">
    <source>
        <dbReference type="ARBA" id="ARBA00023136"/>
    </source>
</evidence>
<feature type="transmembrane region" description="Helical" evidence="8">
    <location>
        <begin position="105"/>
        <end position="123"/>
    </location>
</feature>
<evidence type="ECO:0000256" key="8">
    <source>
        <dbReference type="SAM" id="Phobius"/>
    </source>
</evidence>
<keyword evidence="2" id="KW-1003">Cell membrane</keyword>
<comment type="subcellular location">
    <subcellularLocation>
        <location evidence="1">Cell membrane</location>
        <topology evidence="1">Multi-pass membrane protein</topology>
    </subcellularLocation>
</comment>
<dbReference type="InterPro" id="IPR050297">
    <property type="entry name" value="LipidA_mod_glycosyltrf_83"/>
</dbReference>
<comment type="caution">
    <text evidence="9">The sequence shown here is derived from an EMBL/GenBank/DDBJ whole genome shotgun (WGS) entry which is preliminary data.</text>
</comment>
<feature type="transmembrane region" description="Helical" evidence="8">
    <location>
        <begin position="12"/>
        <end position="31"/>
    </location>
</feature>
<evidence type="ECO:0000256" key="5">
    <source>
        <dbReference type="ARBA" id="ARBA00022692"/>
    </source>
</evidence>
<feature type="transmembrane region" description="Helical" evidence="8">
    <location>
        <begin position="306"/>
        <end position="326"/>
    </location>
</feature>
<proteinExistence type="predicted"/>
<gene>
    <name evidence="9" type="ORF">A3I41_04430</name>
</gene>
<reference evidence="9 10" key="1">
    <citation type="journal article" date="2016" name="Nat. Commun.">
        <title>Thousands of microbial genomes shed light on interconnected biogeochemical processes in an aquifer system.</title>
        <authorList>
            <person name="Anantharaman K."/>
            <person name="Brown C.T."/>
            <person name="Hug L.A."/>
            <person name="Sharon I."/>
            <person name="Castelle C.J."/>
            <person name="Probst A.J."/>
            <person name="Thomas B.C."/>
            <person name="Singh A."/>
            <person name="Wilkins M.J."/>
            <person name="Karaoz U."/>
            <person name="Brodie E.L."/>
            <person name="Williams K.H."/>
            <person name="Hubbard S.S."/>
            <person name="Banfield J.F."/>
        </authorList>
    </citation>
    <scope>NUCLEOTIDE SEQUENCE [LARGE SCALE GENOMIC DNA]</scope>
</reference>
<evidence type="ECO:0000256" key="2">
    <source>
        <dbReference type="ARBA" id="ARBA00022475"/>
    </source>
</evidence>
<feature type="transmembrane region" description="Helical" evidence="8">
    <location>
        <begin position="403"/>
        <end position="421"/>
    </location>
</feature>
<dbReference type="GO" id="GO:0016763">
    <property type="term" value="F:pentosyltransferase activity"/>
    <property type="evidence" value="ECO:0007669"/>
    <property type="project" value="TreeGrafter"/>
</dbReference>
<accession>A0A1F7V8R2</accession>
<feature type="transmembrane region" description="Helical" evidence="8">
    <location>
        <begin position="237"/>
        <end position="256"/>
    </location>
</feature>
<feature type="transmembrane region" description="Helical" evidence="8">
    <location>
        <begin position="372"/>
        <end position="391"/>
    </location>
</feature>
<dbReference type="AlphaFoldDB" id="A0A1F7V8R2"/>
<dbReference type="EMBL" id="MGEQ01000005">
    <property type="protein sequence ID" value="OGL86795.1"/>
    <property type="molecule type" value="Genomic_DNA"/>
</dbReference>
<keyword evidence="6 8" id="KW-1133">Transmembrane helix</keyword>
<protein>
    <recommendedName>
        <fullName evidence="11">Glycosyltransferase RgtA/B/C/D-like domain-containing protein</fullName>
    </recommendedName>
</protein>
<feature type="transmembrane region" description="Helical" evidence="8">
    <location>
        <begin position="82"/>
        <end position="99"/>
    </location>
</feature>